<name>A0A7G2D9I4_9EURY</name>
<dbReference type="EMBL" id="LR881183">
    <property type="protein sequence ID" value="CAD5245219.1"/>
    <property type="molecule type" value="Genomic_DNA"/>
</dbReference>
<evidence type="ECO:0000259" key="6">
    <source>
        <dbReference type="Pfam" id="PF10502"/>
    </source>
</evidence>
<dbReference type="GO" id="GO:0016020">
    <property type="term" value="C:membrane"/>
    <property type="evidence" value="ECO:0007669"/>
    <property type="project" value="UniProtKB-SubCell"/>
</dbReference>
<evidence type="ECO:0000313" key="7">
    <source>
        <dbReference type="EMBL" id="CAD5245219.1"/>
    </source>
</evidence>
<evidence type="ECO:0000256" key="5">
    <source>
        <dbReference type="SAM" id="Phobius"/>
    </source>
</evidence>
<evidence type="ECO:0000256" key="4">
    <source>
        <dbReference type="ARBA" id="ARBA00023136"/>
    </source>
</evidence>
<dbReference type="InterPro" id="IPR001733">
    <property type="entry name" value="Peptidase_S26B"/>
</dbReference>
<keyword evidence="8" id="KW-1185">Reference proteome</keyword>
<feature type="transmembrane region" description="Helical" evidence="5">
    <location>
        <begin position="132"/>
        <end position="160"/>
    </location>
</feature>
<dbReference type="PANTHER" id="PTHR10806">
    <property type="entry name" value="SIGNAL PEPTIDASE COMPLEX CATALYTIC SUBUNIT SEC11"/>
    <property type="match status" value="1"/>
</dbReference>
<dbReference type="InterPro" id="IPR036286">
    <property type="entry name" value="LexA/Signal_pep-like_sf"/>
</dbReference>
<keyword evidence="2 5" id="KW-0812">Transmembrane</keyword>
<dbReference type="CDD" id="cd06530">
    <property type="entry name" value="S26_SPase_I"/>
    <property type="match status" value="1"/>
</dbReference>
<protein>
    <submittedName>
        <fullName evidence="7">Signal sequence peptidase</fullName>
    </submittedName>
</protein>
<keyword evidence="4 5" id="KW-0472">Membrane</keyword>
<dbReference type="GO" id="GO:0006465">
    <property type="term" value="P:signal peptide processing"/>
    <property type="evidence" value="ECO:0007669"/>
    <property type="project" value="InterPro"/>
</dbReference>
<dbReference type="KEGG" id="tcq:TIRI35C_2065"/>
<evidence type="ECO:0000313" key="8">
    <source>
        <dbReference type="Proteomes" id="UP000516304"/>
    </source>
</evidence>
<dbReference type="AlphaFoldDB" id="A0A7G2D9I4"/>
<dbReference type="Proteomes" id="UP000516304">
    <property type="component" value="Chromosome TIRI35C"/>
</dbReference>
<dbReference type="InterPro" id="IPR019533">
    <property type="entry name" value="Peptidase_S26"/>
</dbReference>
<feature type="domain" description="Peptidase S26" evidence="6">
    <location>
        <begin position="17"/>
        <end position="86"/>
    </location>
</feature>
<accession>A0A7G2D9I4</accession>
<dbReference type="GO" id="GO:0004252">
    <property type="term" value="F:serine-type endopeptidase activity"/>
    <property type="evidence" value="ECO:0007669"/>
    <property type="project" value="InterPro"/>
</dbReference>
<organism evidence="7 8">
    <name type="scientific">Thermococcus camini</name>
    <dbReference type="NCBI Taxonomy" id="2016373"/>
    <lineage>
        <taxon>Archaea</taxon>
        <taxon>Methanobacteriati</taxon>
        <taxon>Methanobacteriota</taxon>
        <taxon>Thermococci</taxon>
        <taxon>Thermococcales</taxon>
        <taxon>Thermococcaceae</taxon>
        <taxon>Thermococcus</taxon>
    </lineage>
</organism>
<evidence type="ECO:0000256" key="3">
    <source>
        <dbReference type="ARBA" id="ARBA00022989"/>
    </source>
</evidence>
<feature type="transmembrane region" description="Helical" evidence="5">
    <location>
        <begin position="12"/>
        <end position="37"/>
    </location>
</feature>
<dbReference type="Gene3D" id="2.10.109.10">
    <property type="entry name" value="Umud Fragment, subunit A"/>
    <property type="match status" value="1"/>
</dbReference>
<dbReference type="GeneID" id="58919815"/>
<proteinExistence type="predicted"/>
<sequence>MNAKRPDLLSLLTYFLFSFVALIVILHFVFGFQYVVILTDSMQPEINPNDLVVTRPVSPDELHVGDVILYRLEIGNSTYKILHRIVEMRVDNNGSVYYLTRGDNRRYIDPWNVYPDQIVGELFLVIPKVGVVWYYTPLIVFGLFLVVIASLAYDLAWLLLEEEPVRPKSRKADLLVLRRKKIKVYHYKH</sequence>
<dbReference type="PANTHER" id="PTHR10806:SF6">
    <property type="entry name" value="SIGNAL PEPTIDASE COMPLEX CATALYTIC SUBUNIT SEC11"/>
    <property type="match status" value="1"/>
</dbReference>
<evidence type="ECO:0000256" key="2">
    <source>
        <dbReference type="ARBA" id="ARBA00022692"/>
    </source>
</evidence>
<dbReference type="NCBIfam" id="TIGR02228">
    <property type="entry name" value="sigpep_I_arch"/>
    <property type="match status" value="1"/>
</dbReference>
<dbReference type="Pfam" id="PF10502">
    <property type="entry name" value="Peptidase_S26"/>
    <property type="match status" value="1"/>
</dbReference>
<dbReference type="RefSeq" id="WP_188202773.1">
    <property type="nucleotide sequence ID" value="NZ_LR881183.1"/>
</dbReference>
<evidence type="ECO:0000256" key="1">
    <source>
        <dbReference type="ARBA" id="ARBA00004370"/>
    </source>
</evidence>
<gene>
    <name evidence="7" type="ORF">TIRI35C_2065</name>
</gene>
<comment type="subcellular location">
    <subcellularLocation>
        <location evidence="1">Membrane</location>
    </subcellularLocation>
</comment>
<reference evidence="7 8" key="1">
    <citation type="submission" date="2020-09" db="EMBL/GenBank/DDBJ databases">
        <authorList>
            <person name="Courtine D."/>
        </authorList>
    </citation>
    <scope>NUCLEOTIDE SEQUENCE [LARGE SCALE GENOMIC DNA]</scope>
    <source>
        <strain evidence="7 8">IRI35c</strain>
    </source>
</reference>
<dbReference type="SUPFAM" id="SSF51306">
    <property type="entry name" value="LexA/Signal peptidase"/>
    <property type="match status" value="1"/>
</dbReference>
<keyword evidence="3 5" id="KW-1133">Transmembrane helix</keyword>